<name>A0A3N2C2K1_9MICO</name>
<dbReference type="InterPro" id="IPR054363">
    <property type="entry name" value="GH95_cat"/>
</dbReference>
<dbReference type="InterPro" id="IPR012341">
    <property type="entry name" value="6hp_glycosidase-like_sf"/>
</dbReference>
<evidence type="ECO:0000259" key="3">
    <source>
        <dbReference type="Pfam" id="PF21307"/>
    </source>
</evidence>
<dbReference type="PANTHER" id="PTHR31084">
    <property type="entry name" value="ALPHA-L-FUCOSIDASE 2"/>
    <property type="match status" value="1"/>
</dbReference>
<dbReference type="RefSeq" id="WP_085510804.1">
    <property type="nucleotide sequence ID" value="NZ_FXAP01000001.1"/>
</dbReference>
<dbReference type="GO" id="GO:0004560">
    <property type="term" value="F:alpha-L-fucosidase activity"/>
    <property type="evidence" value="ECO:0007669"/>
    <property type="project" value="InterPro"/>
</dbReference>
<protein>
    <submittedName>
        <fullName evidence="5">Alpha-L-fucosidase 2</fullName>
    </submittedName>
</protein>
<dbReference type="Pfam" id="PF21307">
    <property type="entry name" value="Glyco_hydro_95_C"/>
    <property type="match status" value="1"/>
</dbReference>
<accession>A0A3N2C2K1</accession>
<keyword evidence="6" id="KW-1185">Reference proteome</keyword>
<dbReference type="PIRSF" id="PIRSF007663">
    <property type="entry name" value="UCP007663"/>
    <property type="match status" value="1"/>
</dbReference>
<feature type="region of interest" description="Disordered" evidence="1">
    <location>
        <begin position="53"/>
        <end position="74"/>
    </location>
</feature>
<dbReference type="InterPro" id="IPR016518">
    <property type="entry name" value="Alpha-L-fucosidase"/>
</dbReference>
<comment type="caution">
    <text evidence="5">The sequence shown here is derived from an EMBL/GenBank/DDBJ whole genome shotgun (WGS) entry which is preliminary data.</text>
</comment>
<proteinExistence type="predicted"/>
<evidence type="ECO:0000259" key="2">
    <source>
        <dbReference type="Pfam" id="PF14498"/>
    </source>
</evidence>
<evidence type="ECO:0000313" key="6">
    <source>
        <dbReference type="Proteomes" id="UP000266915"/>
    </source>
</evidence>
<dbReference type="Pfam" id="PF14498">
    <property type="entry name" value="Glyco_hyd_65N_2"/>
    <property type="match status" value="1"/>
</dbReference>
<dbReference type="PANTHER" id="PTHR31084:SF0">
    <property type="entry name" value="ALPHA-L-FUCOSIDASE 2"/>
    <property type="match status" value="1"/>
</dbReference>
<dbReference type="GO" id="GO:0005975">
    <property type="term" value="P:carbohydrate metabolic process"/>
    <property type="evidence" value="ECO:0007669"/>
    <property type="project" value="InterPro"/>
</dbReference>
<feature type="domain" description="Glycosyl hydrolase family 95 N-terminal" evidence="2">
    <location>
        <begin position="14"/>
        <end position="221"/>
    </location>
</feature>
<gene>
    <name evidence="5" type="ORF">EDD42_1806</name>
</gene>
<evidence type="ECO:0000256" key="1">
    <source>
        <dbReference type="SAM" id="MobiDB-lite"/>
    </source>
</evidence>
<evidence type="ECO:0000259" key="4">
    <source>
        <dbReference type="Pfam" id="PF22124"/>
    </source>
</evidence>
<dbReference type="AlphaFoldDB" id="A0A3N2C2K1"/>
<organism evidence="5 6">
    <name type="scientific">Plantibacter flavus</name>
    <dbReference type="NCBI Taxonomy" id="150123"/>
    <lineage>
        <taxon>Bacteria</taxon>
        <taxon>Bacillati</taxon>
        <taxon>Actinomycetota</taxon>
        <taxon>Actinomycetes</taxon>
        <taxon>Micrococcales</taxon>
        <taxon>Microbacteriaceae</taxon>
        <taxon>Plantibacter</taxon>
    </lineage>
</organism>
<dbReference type="Proteomes" id="UP000266915">
    <property type="component" value="Unassembled WGS sequence"/>
</dbReference>
<evidence type="ECO:0000313" key="5">
    <source>
        <dbReference type="EMBL" id="ROR81735.1"/>
    </source>
</evidence>
<sequence>MDDRQQRVERHRIELDGPATRLVDRFLIGNGTLGAALDGVPGREGIDLSLDTLWSGGPRRPGDGLAPRPDPSPLESVRRAIADRDPVAADARAAALRGSTFTESFQPLGRLTIDYASPDGGSRSTRTSDLARGVVETTSTSGGEAVTLHAFVSAVDDVLVVELLGDGVREPRVGFATPHPSTTEERTVGDTRWWSATGRAPASVRPSYLGGDDDEAVRYPTDVPDADGLVDAGMAWALSIAVQPIPGGFRLVVGTRSGHRGWQARPLGDPSPLLEQSRATVSRALQRTGEALLERHVADHRSLFDRVDLDLSASASASADLAERYFDLGRALLIGSSRPGSEPANLQGVWNDQVRPPWSANFTTNINLQMNYWPAESTGLGDLVEPLTRFIDELVDAGRRTAGESYGLDGAAAHHNSDLWRHTDAVPLDAHWANWPSALPWLVAHLHRRLDDGGAHHAEHVAVLQTVEPVVSFVLGMVVTDAAGSLVVSPSTSPENRFVVDADHTAAVTAGAAMDQELVHECLREYLALAERVGDGIADVGLLARARDTVATLRLPQVGADGTLLEWAEEREPTEPGHRHLSHLYGLYPGTRITESDTPEHVEAARRALRRRLANGGGGTGWSMAWVLCLAARLRDPGLASEALDTLLGPLSSSALLDLHPMGDLDDVFQIDGNLGGTAGVVELLVQGHGGVLSLLPTLPGEWSAGRFRGFRVRGGHVVDVEWSRHRPVAATLLLTSGGVLVELPDDGSMVAITGPVCTLPTWLEDGAPAGRRRIRLDEPGVHRLEFARPPGEPED</sequence>
<dbReference type="SUPFAM" id="SSF48208">
    <property type="entry name" value="Six-hairpin glycosidases"/>
    <property type="match status" value="1"/>
</dbReference>
<feature type="domain" description="Alpha fucosidase A-like C-terminal" evidence="3">
    <location>
        <begin position="687"/>
        <end position="740"/>
    </location>
</feature>
<dbReference type="Gene3D" id="1.50.10.10">
    <property type="match status" value="1"/>
</dbReference>
<reference evidence="5 6" key="1">
    <citation type="submission" date="2018-11" db="EMBL/GenBank/DDBJ databases">
        <title>Sequencing the genomes of 1000 actinobacteria strains.</title>
        <authorList>
            <person name="Klenk H.-P."/>
        </authorList>
    </citation>
    <scope>NUCLEOTIDE SEQUENCE [LARGE SCALE GENOMIC DNA]</scope>
    <source>
        <strain evidence="5 6">DSM 14012</strain>
    </source>
</reference>
<dbReference type="InterPro" id="IPR008928">
    <property type="entry name" value="6-hairpin_glycosidase_sf"/>
</dbReference>
<dbReference type="Pfam" id="PF22124">
    <property type="entry name" value="Glyco_hydro_95_cat"/>
    <property type="match status" value="1"/>
</dbReference>
<dbReference type="InterPro" id="IPR027414">
    <property type="entry name" value="GH95_N_dom"/>
</dbReference>
<dbReference type="InterPro" id="IPR049053">
    <property type="entry name" value="AFCA-like_C"/>
</dbReference>
<dbReference type="EMBL" id="RKHL01000001">
    <property type="protein sequence ID" value="ROR81735.1"/>
    <property type="molecule type" value="Genomic_DNA"/>
</dbReference>
<feature type="domain" description="Glycosyl hydrolase family 95 catalytic" evidence="4">
    <location>
        <begin position="290"/>
        <end position="685"/>
    </location>
</feature>